<evidence type="ECO:0000256" key="1">
    <source>
        <dbReference type="SAM" id="Phobius"/>
    </source>
</evidence>
<protein>
    <submittedName>
        <fullName evidence="2">Uncharacterized protein</fullName>
    </submittedName>
</protein>
<reference evidence="2" key="1">
    <citation type="submission" date="2015-07" db="EMBL/GenBank/DDBJ databases">
        <title>MeaNS - Measles Nucleotide Surveillance Program.</title>
        <authorList>
            <person name="Tran T."/>
            <person name="Druce J."/>
        </authorList>
    </citation>
    <scope>NUCLEOTIDE SEQUENCE</scope>
    <source>
        <strain evidence="2">UCB-OBI-ISO-001</strain>
        <tissue evidence="2">Gonad</tissue>
    </source>
</reference>
<keyword evidence="1" id="KW-1133">Transmembrane helix</keyword>
<proteinExistence type="predicted"/>
<keyword evidence="1" id="KW-0812">Transmembrane</keyword>
<dbReference type="SUPFAM" id="SSF48403">
    <property type="entry name" value="Ankyrin repeat"/>
    <property type="match status" value="1"/>
</dbReference>
<name>A0A0L8G7P5_OCTBM</name>
<accession>A0A0L8G7P5</accession>
<dbReference type="EMBL" id="KQ423589">
    <property type="protein sequence ID" value="KOF72605.1"/>
    <property type="molecule type" value="Genomic_DNA"/>
</dbReference>
<feature type="transmembrane region" description="Helical" evidence="1">
    <location>
        <begin position="31"/>
        <end position="56"/>
    </location>
</feature>
<keyword evidence="1" id="KW-0472">Membrane</keyword>
<dbReference type="AlphaFoldDB" id="A0A0L8G7P5"/>
<dbReference type="InterPro" id="IPR036770">
    <property type="entry name" value="Ankyrin_rpt-contain_sf"/>
</dbReference>
<organism evidence="2">
    <name type="scientific">Octopus bimaculoides</name>
    <name type="common">California two-spotted octopus</name>
    <dbReference type="NCBI Taxonomy" id="37653"/>
    <lineage>
        <taxon>Eukaryota</taxon>
        <taxon>Metazoa</taxon>
        <taxon>Spiralia</taxon>
        <taxon>Lophotrochozoa</taxon>
        <taxon>Mollusca</taxon>
        <taxon>Cephalopoda</taxon>
        <taxon>Coleoidea</taxon>
        <taxon>Octopodiformes</taxon>
        <taxon>Octopoda</taxon>
        <taxon>Incirrata</taxon>
        <taxon>Octopodidae</taxon>
        <taxon>Octopus</taxon>
    </lineage>
</organism>
<evidence type="ECO:0000313" key="2">
    <source>
        <dbReference type="EMBL" id="KOF72605.1"/>
    </source>
</evidence>
<gene>
    <name evidence="2" type="ORF">OCBIM_22039224mg</name>
</gene>
<sequence>MPVPVETGIVGVFLNHIRINPNAVDNDGETLLHLAVFLSIFCHPTPPFLLFLFFSFSGESTR</sequence>